<keyword evidence="3" id="KW-1185">Reference proteome</keyword>
<feature type="coiled-coil region" evidence="1">
    <location>
        <begin position="40"/>
        <end position="67"/>
    </location>
</feature>
<keyword evidence="1" id="KW-0175">Coiled coil</keyword>
<organism evidence="2 3">
    <name type="scientific">Dipteronia sinensis</name>
    <dbReference type="NCBI Taxonomy" id="43782"/>
    <lineage>
        <taxon>Eukaryota</taxon>
        <taxon>Viridiplantae</taxon>
        <taxon>Streptophyta</taxon>
        <taxon>Embryophyta</taxon>
        <taxon>Tracheophyta</taxon>
        <taxon>Spermatophyta</taxon>
        <taxon>Magnoliopsida</taxon>
        <taxon>eudicotyledons</taxon>
        <taxon>Gunneridae</taxon>
        <taxon>Pentapetalae</taxon>
        <taxon>rosids</taxon>
        <taxon>malvids</taxon>
        <taxon>Sapindales</taxon>
        <taxon>Sapindaceae</taxon>
        <taxon>Hippocastanoideae</taxon>
        <taxon>Acereae</taxon>
        <taxon>Dipteronia</taxon>
    </lineage>
</organism>
<evidence type="ECO:0000256" key="1">
    <source>
        <dbReference type="SAM" id="Coils"/>
    </source>
</evidence>
<sequence length="262" mass="30884">MGEEMENSNMVEKMEKLTETLRVELQESKQGSRSIDLVKISNMERIISDLQKTAQSLKAHVEEENHNNNNNYDTWCDVIEANKQYEYLRQYRNLPEIWQRNGIHYCLYSSKDCFAFILEATKRCRADHGDGENNMLFRSIDENIFTLLVEEYLNFHKNNQMNDFLKETTKEDFGATVDPYVFGLQEYLMLVCKPPPDWQPFNKASMKNINQIVRQALEDIQNHDGILPTEETDIQQSILLNKNRIHTHIKKNFPIQLWSLAD</sequence>
<comment type="caution">
    <text evidence="2">The sequence shown here is derived from an EMBL/GenBank/DDBJ whole genome shotgun (WGS) entry which is preliminary data.</text>
</comment>
<accession>A0AAE0A1Q9</accession>
<name>A0AAE0A1Q9_9ROSI</name>
<evidence type="ECO:0000313" key="2">
    <source>
        <dbReference type="EMBL" id="KAK3198622.1"/>
    </source>
</evidence>
<reference evidence="2" key="1">
    <citation type="journal article" date="2023" name="Plant J.">
        <title>Genome sequences and population genomics provide insights into the demographic history, inbreeding, and mutation load of two 'living fossil' tree species of Dipteronia.</title>
        <authorList>
            <person name="Feng Y."/>
            <person name="Comes H.P."/>
            <person name="Chen J."/>
            <person name="Zhu S."/>
            <person name="Lu R."/>
            <person name="Zhang X."/>
            <person name="Li P."/>
            <person name="Qiu J."/>
            <person name="Olsen K.M."/>
            <person name="Qiu Y."/>
        </authorList>
    </citation>
    <scope>NUCLEOTIDE SEQUENCE</scope>
    <source>
        <strain evidence="2">NBL</strain>
    </source>
</reference>
<evidence type="ECO:0000313" key="3">
    <source>
        <dbReference type="Proteomes" id="UP001281410"/>
    </source>
</evidence>
<dbReference type="AlphaFoldDB" id="A0AAE0A1Q9"/>
<dbReference type="Proteomes" id="UP001281410">
    <property type="component" value="Unassembled WGS sequence"/>
</dbReference>
<proteinExistence type="predicted"/>
<protein>
    <submittedName>
        <fullName evidence="2">Uncharacterized protein</fullName>
    </submittedName>
</protein>
<dbReference type="EMBL" id="JANJYJ010000007">
    <property type="protein sequence ID" value="KAK3198622.1"/>
    <property type="molecule type" value="Genomic_DNA"/>
</dbReference>
<gene>
    <name evidence="2" type="ORF">Dsin_022037</name>
</gene>